<organism evidence="1 2">
    <name type="scientific">Lindgomyces ingoldianus</name>
    <dbReference type="NCBI Taxonomy" id="673940"/>
    <lineage>
        <taxon>Eukaryota</taxon>
        <taxon>Fungi</taxon>
        <taxon>Dikarya</taxon>
        <taxon>Ascomycota</taxon>
        <taxon>Pezizomycotina</taxon>
        <taxon>Dothideomycetes</taxon>
        <taxon>Pleosporomycetidae</taxon>
        <taxon>Pleosporales</taxon>
        <taxon>Lindgomycetaceae</taxon>
        <taxon>Lindgomyces</taxon>
    </lineage>
</organism>
<keyword evidence="2" id="KW-1185">Reference proteome</keyword>
<dbReference type="EMBL" id="MU003497">
    <property type="protein sequence ID" value="KAF2474467.1"/>
    <property type="molecule type" value="Genomic_DNA"/>
</dbReference>
<keyword evidence="1" id="KW-0418">Kinase</keyword>
<evidence type="ECO:0000313" key="2">
    <source>
        <dbReference type="Proteomes" id="UP000799755"/>
    </source>
</evidence>
<dbReference type="Proteomes" id="UP000799755">
    <property type="component" value="Unassembled WGS sequence"/>
</dbReference>
<evidence type="ECO:0000313" key="1">
    <source>
        <dbReference type="EMBL" id="KAF2474467.1"/>
    </source>
</evidence>
<protein>
    <submittedName>
        <fullName evidence="1">Kinase domain-containing protein</fullName>
    </submittedName>
</protein>
<gene>
    <name evidence="1" type="ORF">BDR25DRAFT_340295</name>
</gene>
<accession>A0ACB6R5W4</accession>
<name>A0ACB6R5W4_9PLEO</name>
<sequence>MADYGDIIGSDDSDAGDELEENAEDMRRYWYEPLYYPMRIGQVLDQRYRIEHKLGHGGSSTVWMAHDSKTQTDVALKVLGVTASQTNTEIAMHREIRQRVTDTSRFLLSQHTFSLSGPMGTHRVLVFPLQGPNLQRCFFSMSLASRMSIAEQVLKALESLHDGNIVHRDLSDKNIICGMQPMSHINTATKYQSLGRPRKTLVQPHTNWTGEIVLPMQVPANLLTGSVYLGDFGISIRAGTQVECKQQTPSCWCAPERFHNVNPTAASDMWSFMCIFAKLYLGALPWSPDGEPLAEMVKIFGSLPQRWKGYFCYPQRANSSWYDPRTTPETSLDALIARVRPDVDSTERSYVAHVLRKGFAYEPNERITARQLLQDAYFQNILRRYVN</sequence>
<comment type="caution">
    <text evidence="1">The sequence shown here is derived from an EMBL/GenBank/DDBJ whole genome shotgun (WGS) entry which is preliminary data.</text>
</comment>
<reference evidence="1" key="1">
    <citation type="journal article" date="2020" name="Stud. Mycol.">
        <title>101 Dothideomycetes genomes: a test case for predicting lifestyles and emergence of pathogens.</title>
        <authorList>
            <person name="Haridas S."/>
            <person name="Albert R."/>
            <person name="Binder M."/>
            <person name="Bloem J."/>
            <person name="Labutti K."/>
            <person name="Salamov A."/>
            <person name="Andreopoulos B."/>
            <person name="Baker S."/>
            <person name="Barry K."/>
            <person name="Bills G."/>
            <person name="Bluhm B."/>
            <person name="Cannon C."/>
            <person name="Castanera R."/>
            <person name="Culley D."/>
            <person name="Daum C."/>
            <person name="Ezra D."/>
            <person name="Gonzalez J."/>
            <person name="Henrissat B."/>
            <person name="Kuo A."/>
            <person name="Liang C."/>
            <person name="Lipzen A."/>
            <person name="Lutzoni F."/>
            <person name="Magnuson J."/>
            <person name="Mondo S."/>
            <person name="Nolan M."/>
            <person name="Ohm R."/>
            <person name="Pangilinan J."/>
            <person name="Park H.-J."/>
            <person name="Ramirez L."/>
            <person name="Alfaro M."/>
            <person name="Sun H."/>
            <person name="Tritt A."/>
            <person name="Yoshinaga Y."/>
            <person name="Zwiers L.-H."/>
            <person name="Turgeon B."/>
            <person name="Goodwin S."/>
            <person name="Spatafora J."/>
            <person name="Crous P."/>
            <person name="Grigoriev I."/>
        </authorList>
    </citation>
    <scope>NUCLEOTIDE SEQUENCE</scope>
    <source>
        <strain evidence="1">ATCC 200398</strain>
    </source>
</reference>
<proteinExistence type="predicted"/>
<keyword evidence="1" id="KW-0808">Transferase</keyword>